<dbReference type="AlphaFoldDB" id="A0A9X8WQI1"/>
<gene>
    <name evidence="1" type="ORF">SAMEA3375112_01954</name>
</gene>
<dbReference type="Proteomes" id="UP000189137">
    <property type="component" value="Unassembled WGS sequence"/>
</dbReference>
<dbReference type="RefSeq" id="WP_158257439.1">
    <property type="nucleotide sequence ID" value="NZ_CP037808.1"/>
</dbReference>
<name>A0A9X8WQI1_CLODI</name>
<evidence type="ECO:0000313" key="2">
    <source>
        <dbReference type="Proteomes" id="UP000189137"/>
    </source>
</evidence>
<organism evidence="1 2">
    <name type="scientific">Clostridioides difficile</name>
    <name type="common">Peptoclostridium difficile</name>
    <dbReference type="NCBI Taxonomy" id="1496"/>
    <lineage>
        <taxon>Bacteria</taxon>
        <taxon>Bacillati</taxon>
        <taxon>Bacillota</taxon>
        <taxon>Clostridia</taxon>
        <taxon>Peptostreptococcales</taxon>
        <taxon>Peptostreptococcaceae</taxon>
        <taxon>Clostridioides</taxon>
    </lineage>
</organism>
<reference evidence="1 2" key="1">
    <citation type="submission" date="2017-02" db="EMBL/GenBank/DDBJ databases">
        <authorList>
            <consortium name="Pathogen Informatics"/>
        </authorList>
    </citation>
    <scope>NUCLEOTIDE SEQUENCE [LARGE SCALE GENOMIC DNA]</scope>
    <source>
        <strain evidence="1 2">VRECD0157</strain>
    </source>
</reference>
<sequence length="46" mass="5567">MVNINEMREEIYRKIELLDPTKLKLALNRVNILKEIQDIEEENIQN</sequence>
<comment type="caution">
    <text evidence="1">The sequence shown here is derived from an EMBL/GenBank/DDBJ whole genome shotgun (WGS) entry which is preliminary data.</text>
</comment>
<proteinExistence type="predicted"/>
<protein>
    <submittedName>
        <fullName evidence="1">Uncharacterized protein</fullName>
    </submittedName>
</protein>
<evidence type="ECO:0000313" key="1">
    <source>
        <dbReference type="EMBL" id="SJS38985.1"/>
    </source>
</evidence>
<accession>A0A9X8WQI1</accession>
<dbReference type="EMBL" id="FUPS01000006">
    <property type="protein sequence ID" value="SJS38985.1"/>
    <property type="molecule type" value="Genomic_DNA"/>
</dbReference>